<dbReference type="InterPro" id="IPR001623">
    <property type="entry name" value="DnaJ_domain"/>
</dbReference>
<gene>
    <name evidence="5" type="ORF">TIS948_LOCUS32364</name>
</gene>
<name>A0A818ED99_9BILA</name>
<feature type="repeat" description="ANK" evidence="3">
    <location>
        <begin position="352"/>
        <end position="384"/>
    </location>
</feature>
<feature type="domain" description="J" evidence="4">
    <location>
        <begin position="7"/>
        <end position="67"/>
    </location>
</feature>
<dbReference type="SUPFAM" id="SSF48403">
    <property type="entry name" value="Ankyrin repeat"/>
    <property type="match status" value="1"/>
</dbReference>
<dbReference type="CDD" id="cd06257">
    <property type="entry name" value="DnaJ"/>
    <property type="match status" value="1"/>
</dbReference>
<dbReference type="PROSITE" id="PS50088">
    <property type="entry name" value="ANK_REPEAT"/>
    <property type="match status" value="5"/>
</dbReference>
<dbReference type="SUPFAM" id="SSF46565">
    <property type="entry name" value="Chaperone J-domain"/>
    <property type="match status" value="1"/>
</dbReference>
<comment type="caution">
    <text evidence="5">The sequence shown here is derived from an EMBL/GenBank/DDBJ whole genome shotgun (WGS) entry which is preliminary data.</text>
</comment>
<evidence type="ECO:0000259" key="4">
    <source>
        <dbReference type="PROSITE" id="PS50076"/>
    </source>
</evidence>
<dbReference type="PROSITE" id="PS50076">
    <property type="entry name" value="DNAJ_2"/>
    <property type="match status" value="1"/>
</dbReference>
<dbReference type="PANTHER" id="PTHR24126:SF14">
    <property type="entry name" value="ANK_REP_REGION DOMAIN-CONTAINING PROTEIN"/>
    <property type="match status" value="1"/>
</dbReference>
<dbReference type="Proteomes" id="UP000663825">
    <property type="component" value="Unassembled WGS sequence"/>
</dbReference>
<evidence type="ECO:0000256" key="3">
    <source>
        <dbReference type="PROSITE-ProRule" id="PRU00023"/>
    </source>
</evidence>
<dbReference type="AlphaFoldDB" id="A0A818ED99"/>
<reference evidence="5" key="1">
    <citation type="submission" date="2021-02" db="EMBL/GenBank/DDBJ databases">
        <authorList>
            <person name="Nowell W R."/>
        </authorList>
    </citation>
    <scope>NUCLEOTIDE SEQUENCE</scope>
</reference>
<feature type="repeat" description="ANK" evidence="3">
    <location>
        <begin position="387"/>
        <end position="419"/>
    </location>
</feature>
<keyword evidence="2 3" id="KW-0040">ANK repeat</keyword>
<dbReference type="PROSITE" id="PS50297">
    <property type="entry name" value="ANK_REP_REGION"/>
    <property type="match status" value="5"/>
</dbReference>
<organism evidence="5 6">
    <name type="scientific">Rotaria socialis</name>
    <dbReference type="NCBI Taxonomy" id="392032"/>
    <lineage>
        <taxon>Eukaryota</taxon>
        <taxon>Metazoa</taxon>
        <taxon>Spiralia</taxon>
        <taxon>Gnathifera</taxon>
        <taxon>Rotifera</taxon>
        <taxon>Eurotatoria</taxon>
        <taxon>Bdelloidea</taxon>
        <taxon>Philodinida</taxon>
        <taxon>Philodinidae</taxon>
        <taxon>Rotaria</taxon>
    </lineage>
</organism>
<evidence type="ECO:0000256" key="2">
    <source>
        <dbReference type="ARBA" id="ARBA00023043"/>
    </source>
</evidence>
<dbReference type="Pfam" id="PF12796">
    <property type="entry name" value="Ank_2"/>
    <property type="match status" value="3"/>
</dbReference>
<evidence type="ECO:0000313" key="6">
    <source>
        <dbReference type="Proteomes" id="UP000663825"/>
    </source>
</evidence>
<keyword evidence="1" id="KW-0677">Repeat</keyword>
<proteinExistence type="predicted"/>
<dbReference type="PRINTS" id="PR01415">
    <property type="entry name" value="ANKYRIN"/>
</dbReference>
<dbReference type="PANTHER" id="PTHR24126">
    <property type="entry name" value="ANKYRIN REPEAT, PH AND SEC7 DOMAIN CONTAINING PROTEIN SECG-RELATED"/>
    <property type="match status" value="1"/>
</dbReference>
<dbReference type="OrthoDB" id="3246549at2759"/>
<dbReference type="InterPro" id="IPR018253">
    <property type="entry name" value="DnaJ_domain_CS"/>
</dbReference>
<accession>A0A818ED99</accession>
<dbReference type="InterPro" id="IPR036770">
    <property type="entry name" value="Ankyrin_rpt-contain_sf"/>
</dbReference>
<dbReference type="Gene3D" id="1.25.40.20">
    <property type="entry name" value="Ankyrin repeat-containing domain"/>
    <property type="match status" value="3"/>
</dbReference>
<evidence type="ECO:0000313" key="5">
    <source>
        <dbReference type="EMBL" id="CAF3457039.1"/>
    </source>
</evidence>
<protein>
    <recommendedName>
        <fullName evidence="4">J domain-containing protein</fullName>
    </recommendedName>
</protein>
<dbReference type="SMART" id="SM00248">
    <property type="entry name" value="ANK"/>
    <property type="match status" value="6"/>
</dbReference>
<sequence length="891" mass="100752">MATSDRTPYQILGVSEDIDYVKLRGVYCEKIHDHLKKKISAINFRRICRAYETLSDFEKRDLYDAEKEWIFELPIDKYTSQQLAAEPDLIRDLKQRLRNANLTKLNAQDPVTGHTTLYTAARAGNLEAVKFLTEQGAEPDLSQRTKSTALHAASFYGHADVVRCLLESGANFEIKNGGNSTAEDESYNANVKKMFTELKQIAYVRAAANELDWFYQNGLTQHQDTEYFSQRQTLLHCASKKGYHDLVHWLVEQRQANIDLVDFNGNTALHLAAYGGHQKIIQYLLNCGCDSTVKNRWGTTAEEEGAMKHGNSITDIFKEIRERDMFEMARTGVDWWFYYYFDDSLKDTNDTTGISLLYYACRYGHFSVAKWLLEHGANVNIQMKTKPKSTPLHGAKYRGHYLIVELLLEYGADVNIKNDFGTTIFDEEISNDVDNISSNKIQEILLQYQSNLKSDKLIDVHVYENDGQDEEPIVKVKLGLRSKYSDLLAALSTVSDDQYPYFSIARRMLSFKEKEETTIISAVGGARYGFSKFIDTPIRLIGHKTLPDGHTKNQPIHQEPKLSLREFNKKLDSQGKTSTFSLKSPLNAKKTVQIGNLTFTFAEGSIKSDIEFKVIALATPDPETFDIPGCICLFKTEIDQPNSELSELPLVSIANGLEARFYTLAQPSTYWFSSHTRQTRLPMLQGIHAFVRHVDIIPNALTLPGDMFIAAALDQPLISRTNPVPCTCLVLRKQDSNMFPNIAYHGTNIKVIQFIVHDGLATPGTLTANGKRINPPSNHIARDVTAFHVKDFAAAIFLSPSVHYSSDPVYAIPFSHGDLQMIPILECSVKRNSYDTYPSTVRHYIEHPGDNMDAIEWRIKYPADIEINAILFITTNESISASKLARITKTS</sequence>
<dbReference type="PROSITE" id="PS00636">
    <property type="entry name" value="DNAJ_1"/>
    <property type="match status" value="1"/>
</dbReference>
<evidence type="ECO:0000256" key="1">
    <source>
        <dbReference type="ARBA" id="ARBA00022737"/>
    </source>
</evidence>
<dbReference type="EMBL" id="CAJNXB010005926">
    <property type="protein sequence ID" value="CAF3457039.1"/>
    <property type="molecule type" value="Genomic_DNA"/>
</dbReference>
<feature type="repeat" description="ANK" evidence="3">
    <location>
        <begin position="264"/>
        <end position="296"/>
    </location>
</feature>
<dbReference type="Gene3D" id="1.10.287.110">
    <property type="entry name" value="DnaJ domain"/>
    <property type="match status" value="1"/>
</dbReference>
<dbReference type="InterPro" id="IPR002110">
    <property type="entry name" value="Ankyrin_rpt"/>
</dbReference>
<dbReference type="InterPro" id="IPR036869">
    <property type="entry name" value="J_dom_sf"/>
</dbReference>
<feature type="repeat" description="ANK" evidence="3">
    <location>
        <begin position="145"/>
        <end position="177"/>
    </location>
</feature>
<feature type="repeat" description="ANK" evidence="3">
    <location>
        <begin position="112"/>
        <end position="144"/>
    </location>
</feature>